<sequence length="207" mass="23790">MRKIYREEKIVEGRMGMILYVEELPVTRMPQGFRPRNWNPKLGDKERALWADLVTAGFPDLFGKSSTKVDPLRLIRQITFSKDFNPDGFYFICCEGDDAPVASAFMVSGLFGAQLHWVVVRPEYQHTGDRFGRVVTNLVLYQASRLGFNPVVLELETRNTEASVPAVKMFSGFFGFEPYLRENHEAADRSVWQEFIQRFDLGINIPT</sequence>
<reference evidence="1 2" key="1">
    <citation type="journal article" date="2015" name="Nature">
        <title>rRNA introns, odd ribosomes, and small enigmatic genomes across a large radiation of phyla.</title>
        <authorList>
            <person name="Brown C.T."/>
            <person name="Hug L.A."/>
            <person name="Thomas B.C."/>
            <person name="Sharon I."/>
            <person name="Castelle C.J."/>
            <person name="Singh A."/>
            <person name="Wilkins M.J."/>
            <person name="Williams K.H."/>
            <person name="Banfield J.F."/>
        </authorList>
    </citation>
    <scope>NUCLEOTIDE SEQUENCE [LARGE SCALE GENOMIC DNA]</scope>
</reference>
<evidence type="ECO:0000313" key="2">
    <source>
        <dbReference type="Proteomes" id="UP000033934"/>
    </source>
</evidence>
<dbReference type="InterPro" id="IPR016181">
    <property type="entry name" value="Acyl_CoA_acyltransferase"/>
</dbReference>
<evidence type="ECO:0000313" key="1">
    <source>
        <dbReference type="EMBL" id="KKQ87069.1"/>
    </source>
</evidence>
<dbReference type="EMBL" id="LBVO01000057">
    <property type="protein sequence ID" value="KKQ87069.1"/>
    <property type="molecule type" value="Genomic_DNA"/>
</dbReference>
<name>A0A0G0NMC4_9BACT</name>
<accession>A0A0G0NMC4</accession>
<organism evidence="1 2">
    <name type="scientific">Berkelbacteria bacterium GW2011_GWA2_38_9</name>
    <dbReference type="NCBI Taxonomy" id="1618334"/>
    <lineage>
        <taxon>Bacteria</taxon>
        <taxon>Candidatus Berkelbacteria</taxon>
    </lineage>
</organism>
<dbReference type="Gene3D" id="3.40.630.30">
    <property type="match status" value="1"/>
</dbReference>
<evidence type="ECO:0008006" key="3">
    <source>
        <dbReference type="Google" id="ProtNLM"/>
    </source>
</evidence>
<dbReference type="AlphaFoldDB" id="A0A0G0NMC4"/>
<feature type="non-terminal residue" evidence="1">
    <location>
        <position position="207"/>
    </location>
</feature>
<gene>
    <name evidence="1" type="ORF">UT11_C0057G0010</name>
</gene>
<dbReference type="Proteomes" id="UP000033934">
    <property type="component" value="Unassembled WGS sequence"/>
</dbReference>
<dbReference type="SUPFAM" id="SSF55729">
    <property type="entry name" value="Acyl-CoA N-acyltransferases (Nat)"/>
    <property type="match status" value="1"/>
</dbReference>
<protein>
    <recommendedName>
        <fullName evidence="3">N-acetyltransferase domain-containing protein</fullName>
    </recommendedName>
</protein>
<comment type="caution">
    <text evidence="1">The sequence shown here is derived from an EMBL/GenBank/DDBJ whole genome shotgun (WGS) entry which is preliminary data.</text>
</comment>
<proteinExistence type="predicted"/>